<organism evidence="12 13">
    <name type="scientific">Succinatimonas hippei (strain DSM 22608 / JCM 16073 / KCTC 15190 / YIT 12066)</name>
    <dbReference type="NCBI Taxonomy" id="762983"/>
    <lineage>
        <taxon>Bacteria</taxon>
        <taxon>Pseudomonadati</taxon>
        <taxon>Pseudomonadota</taxon>
        <taxon>Gammaproteobacteria</taxon>
        <taxon>Aeromonadales</taxon>
        <taxon>Succinivibrionaceae</taxon>
        <taxon>Succinatimonas</taxon>
    </lineage>
</organism>
<dbReference type="Pfam" id="PF04313">
    <property type="entry name" value="HSDR_N"/>
    <property type="match status" value="1"/>
</dbReference>
<feature type="domain" description="Helicase ATP-binding" evidence="11">
    <location>
        <begin position="319"/>
        <end position="495"/>
    </location>
</feature>
<dbReference type="InterPro" id="IPR055180">
    <property type="entry name" value="HsdR_RecA-like_helicase_dom_2"/>
</dbReference>
<gene>
    <name evidence="12" type="primary">hsdR</name>
    <name evidence="12" type="ORF">HMPREF9444_00798</name>
</gene>
<dbReference type="STRING" id="762983.HMPREF9444_00798"/>
<evidence type="ECO:0000256" key="4">
    <source>
        <dbReference type="ARBA" id="ARBA00022722"/>
    </source>
</evidence>
<dbReference type="Pfam" id="PF18766">
    <property type="entry name" value="SWI2_SNF2"/>
    <property type="match status" value="1"/>
</dbReference>
<dbReference type="InterPro" id="IPR051268">
    <property type="entry name" value="Type-I_R_enzyme_R_subunit"/>
</dbReference>
<dbReference type="SMART" id="SM00487">
    <property type="entry name" value="DEXDc"/>
    <property type="match status" value="1"/>
</dbReference>
<dbReference type="GO" id="GO:0009307">
    <property type="term" value="P:DNA restriction-modification system"/>
    <property type="evidence" value="ECO:0007669"/>
    <property type="project" value="UniProtKB-KW"/>
</dbReference>
<reference evidence="12 13" key="1">
    <citation type="submission" date="2011-01" db="EMBL/GenBank/DDBJ databases">
        <authorList>
            <person name="Weinstock G."/>
            <person name="Sodergren E."/>
            <person name="Clifton S."/>
            <person name="Fulton L."/>
            <person name="Fulton B."/>
            <person name="Courtney L."/>
            <person name="Fronick C."/>
            <person name="Harrison M."/>
            <person name="Strong C."/>
            <person name="Farmer C."/>
            <person name="Delahaunty K."/>
            <person name="Markovic C."/>
            <person name="Hall O."/>
            <person name="Minx P."/>
            <person name="Tomlinson C."/>
            <person name="Mitreva M."/>
            <person name="Hou S."/>
            <person name="Chen J."/>
            <person name="Wollam A."/>
            <person name="Pepin K.H."/>
            <person name="Johnson M."/>
            <person name="Bhonagiri V."/>
            <person name="Zhang X."/>
            <person name="Suruliraj S."/>
            <person name="Warren W."/>
            <person name="Chinwalla A."/>
            <person name="Mardis E.R."/>
            <person name="Wilson R.K."/>
        </authorList>
    </citation>
    <scope>NUCLEOTIDE SEQUENCE [LARGE SCALE GENOMIC DNA]</scope>
    <source>
        <strain evidence="13">DSM 22608 / JCM 16073 / KCTC 15190 / YIT 12066</strain>
    </source>
</reference>
<dbReference type="InterPro" id="IPR040980">
    <property type="entry name" value="SWI2_SNF2"/>
</dbReference>
<dbReference type="SUPFAM" id="SSF52540">
    <property type="entry name" value="P-loop containing nucleoside triphosphate hydrolases"/>
    <property type="match status" value="2"/>
</dbReference>
<keyword evidence="5" id="KW-0547">Nucleotide-binding</keyword>
<dbReference type="CDD" id="cd22332">
    <property type="entry name" value="HsdR_N"/>
    <property type="match status" value="1"/>
</dbReference>
<evidence type="ECO:0000313" key="13">
    <source>
        <dbReference type="Proteomes" id="UP000018458"/>
    </source>
</evidence>
<evidence type="ECO:0000256" key="7">
    <source>
        <dbReference type="ARBA" id="ARBA00022759"/>
    </source>
</evidence>
<dbReference type="eggNOG" id="COG0610">
    <property type="taxonomic scope" value="Bacteria"/>
</dbReference>
<dbReference type="PANTHER" id="PTHR30195:SF15">
    <property type="entry name" value="TYPE I RESTRICTION ENZYME HINDI ENDONUCLEASE SUBUNIT"/>
    <property type="match status" value="1"/>
</dbReference>
<dbReference type="OrthoDB" id="9758243at2"/>
<dbReference type="EC" id="3.1.21.3" evidence="3"/>
<keyword evidence="6" id="KW-0680">Restriction system</keyword>
<comment type="caution">
    <text evidence="12">The sequence shown here is derived from an EMBL/GenBank/DDBJ whole genome shotgun (WGS) entry which is preliminary data.</text>
</comment>
<keyword evidence="13" id="KW-1185">Reference proteome</keyword>
<protein>
    <recommendedName>
        <fullName evidence="3">type I site-specific deoxyribonuclease</fullName>
        <ecNumber evidence="3">3.1.21.3</ecNumber>
    </recommendedName>
</protein>
<evidence type="ECO:0000256" key="5">
    <source>
        <dbReference type="ARBA" id="ARBA00022741"/>
    </source>
</evidence>
<proteinExistence type="inferred from homology"/>
<evidence type="ECO:0000256" key="6">
    <source>
        <dbReference type="ARBA" id="ARBA00022747"/>
    </source>
</evidence>
<evidence type="ECO:0000256" key="8">
    <source>
        <dbReference type="ARBA" id="ARBA00022801"/>
    </source>
</evidence>
<dbReference type="HOGENOM" id="CLU_015458_1_0_6"/>
<evidence type="ECO:0000259" key="11">
    <source>
        <dbReference type="PROSITE" id="PS51192"/>
    </source>
</evidence>
<evidence type="ECO:0000256" key="10">
    <source>
        <dbReference type="ARBA" id="ARBA00023125"/>
    </source>
</evidence>
<comment type="catalytic activity">
    <reaction evidence="1">
        <text>Endonucleolytic cleavage of DNA to give random double-stranded fragments with terminal 5'-phosphates, ATP is simultaneously hydrolyzed.</text>
        <dbReference type="EC" id="3.1.21.3"/>
    </reaction>
</comment>
<sequence length="1075" mass="125107">MVVFNEDSRVKFPTIKYLMEMGYEYISFKGVSYKGATLEKTLIDPLTNILVERLKKAYLKLNPTKSEPDFDSLLSKIQTSLNNKDLGKQFYNEILLNPDERVIDLSSPENFRVNNTFQLATELTCGNKDSDNFRPDITLFINGLPLAFIEVKKENNSKGIQAETERMKVRFKTSAFRRYLNITQIMVFSNDMEYAEENRPPEQGAYYATIGKRDTKYSTFREDNQDSFPIKLYPHEVLKISEELMLKDNNVPQYINLSEYKENCKNAKTPTKRMCKSLFSFDRFHFLLKYGIAYADYSFGNQKHIMRYPQLFATKAIEKMLDKGGQKGIIWHTQGSGKTALAYYNVKYLTDYYHKQGVIPQFFFIVDRLDLMDQAQMEFTARGLKVVPVQDKDDFKKIISSPFATQNQEGKLEITVVNIQKFSDDSRVLSKSAYNLQVKRIYFIDEAHRNYNPKGSFLKNLISSDENAVMIALTGTPIIQRDINTKDIFGDYIHTYYYNESISDGYTLRLLREKIDSNFSGVMKKTIADFQINPRFVKIKDIYAHKNYVEPLLDYIVEDLKKFRAAQEDQSLGGMIVCNSKEQAKTMYQIFLEKYTDRDEVETTFEDGEKFIESVGPEVIEAKKCLPEKGRYRAALILCDVDGKDTRKAWIELYKEGLVDFLIVYQMLQTGFDAPRLKKLYLNRNVRAHNLLQTLTRVNRPYKDQKYGYVVDFADIEEEYEKTNGQYQHELEDQNGKEFLDNSNKLFVTEDEAQEQIAQAVEALEPYNLQSATSYSKQLNMIDDTVLLNKLNNALNVILSVHNMLLTQGSDVDEIRNLFEEKCNFAEIKSFIKATKLRIASVNYMKHGEEAGSAREMLNIALEDLTFNFEKNGEPQLLELAEQYKQSVEYARSQLLSSADPQDPEYISLRQAFLDEVAKHGMANLNDPETRHKLNMHDRVKVINDILNKIRRKNEEDNILAAKYKGDKKYVRIEKRMKEKAQNLERAHDSKASWFAFTKNQQKIDTILLNIKEDVDDFCLDNDDIITVEGIFTKKIKSNVTRRFRQEEINTDSELRSYVTNLIEKEYKNSVYERV</sequence>
<accession>E8LJ99</accession>
<keyword evidence="4" id="KW-0540">Nuclease</keyword>
<dbReference type="InterPro" id="IPR014001">
    <property type="entry name" value="Helicase_ATP-bd"/>
</dbReference>
<evidence type="ECO:0000256" key="9">
    <source>
        <dbReference type="ARBA" id="ARBA00022840"/>
    </source>
</evidence>
<dbReference type="Pfam" id="PF22679">
    <property type="entry name" value="T1R_D3-like"/>
    <property type="match status" value="1"/>
</dbReference>
<keyword evidence="10" id="KW-0238">DNA-binding</keyword>
<dbReference type="AlphaFoldDB" id="E8LJ99"/>
<dbReference type="EMBL" id="AEVO01000036">
    <property type="protein sequence ID" value="EFY07429.1"/>
    <property type="molecule type" value="Genomic_DNA"/>
</dbReference>
<dbReference type="Gene3D" id="3.40.50.300">
    <property type="entry name" value="P-loop containing nucleotide triphosphate hydrolases"/>
    <property type="match status" value="2"/>
</dbReference>
<dbReference type="InterPro" id="IPR007409">
    <property type="entry name" value="Restrct_endonuc_type1_HsdR_N"/>
</dbReference>
<dbReference type="GO" id="GO:0005524">
    <property type="term" value="F:ATP binding"/>
    <property type="evidence" value="ECO:0007669"/>
    <property type="project" value="UniProtKB-KW"/>
</dbReference>
<dbReference type="Gene3D" id="3.90.1570.50">
    <property type="match status" value="1"/>
</dbReference>
<dbReference type="Proteomes" id="UP000018458">
    <property type="component" value="Unassembled WGS sequence"/>
</dbReference>
<keyword evidence="9" id="KW-0067">ATP-binding</keyword>
<evidence type="ECO:0000256" key="1">
    <source>
        <dbReference type="ARBA" id="ARBA00000851"/>
    </source>
</evidence>
<dbReference type="GO" id="GO:0009035">
    <property type="term" value="F:type I site-specific deoxyribonuclease activity"/>
    <property type="evidence" value="ECO:0007669"/>
    <property type="project" value="UniProtKB-EC"/>
</dbReference>
<keyword evidence="8 12" id="KW-0378">Hydrolase</keyword>
<evidence type="ECO:0000313" key="12">
    <source>
        <dbReference type="EMBL" id="EFY07429.1"/>
    </source>
</evidence>
<dbReference type="GO" id="GO:0003677">
    <property type="term" value="F:DNA binding"/>
    <property type="evidence" value="ECO:0007669"/>
    <property type="project" value="UniProtKB-KW"/>
</dbReference>
<dbReference type="RefSeq" id="WP_009143009.1">
    <property type="nucleotide sequence ID" value="NZ_GL830973.1"/>
</dbReference>
<name>E8LJ99_SUCHY</name>
<dbReference type="PANTHER" id="PTHR30195">
    <property type="entry name" value="TYPE I SITE-SPECIFIC DEOXYRIBONUCLEASE PROTEIN SUBUNIT M AND R"/>
    <property type="match status" value="1"/>
</dbReference>
<evidence type="ECO:0000256" key="2">
    <source>
        <dbReference type="ARBA" id="ARBA00008598"/>
    </source>
</evidence>
<comment type="similarity">
    <text evidence="2">Belongs to the HsdR family.</text>
</comment>
<dbReference type="InterPro" id="IPR027417">
    <property type="entry name" value="P-loop_NTPase"/>
</dbReference>
<keyword evidence="7" id="KW-0255">Endonuclease</keyword>
<dbReference type="PROSITE" id="PS51192">
    <property type="entry name" value="HELICASE_ATP_BIND_1"/>
    <property type="match status" value="1"/>
</dbReference>
<evidence type="ECO:0000256" key="3">
    <source>
        <dbReference type="ARBA" id="ARBA00012654"/>
    </source>
</evidence>